<evidence type="ECO:0000256" key="1">
    <source>
        <dbReference type="SAM" id="MobiDB-lite"/>
    </source>
</evidence>
<reference evidence="3" key="1">
    <citation type="journal article" date="2019" name="Nat. Commun.">
        <title>The genome of broomcorn millet.</title>
        <authorList>
            <person name="Zou C."/>
            <person name="Miki D."/>
            <person name="Li D."/>
            <person name="Tang Q."/>
            <person name="Xiao L."/>
            <person name="Rajput S."/>
            <person name="Deng P."/>
            <person name="Jia W."/>
            <person name="Huang R."/>
            <person name="Zhang M."/>
            <person name="Sun Y."/>
            <person name="Hu J."/>
            <person name="Fu X."/>
            <person name="Schnable P.S."/>
            <person name="Li F."/>
            <person name="Zhang H."/>
            <person name="Feng B."/>
            <person name="Zhu X."/>
            <person name="Liu R."/>
            <person name="Schnable J.C."/>
            <person name="Zhu J.-K."/>
            <person name="Zhang H."/>
        </authorList>
    </citation>
    <scope>NUCLEOTIDE SEQUENCE [LARGE SCALE GENOMIC DNA]</scope>
</reference>
<dbReference type="AlphaFoldDB" id="A0A3L6RPT7"/>
<evidence type="ECO:0000313" key="2">
    <source>
        <dbReference type="EMBL" id="RLN07846.1"/>
    </source>
</evidence>
<dbReference type="EMBL" id="PQIB02000007">
    <property type="protein sequence ID" value="RLN07846.1"/>
    <property type="molecule type" value="Genomic_DNA"/>
</dbReference>
<accession>A0A3L6RPT7</accession>
<evidence type="ECO:0000313" key="3">
    <source>
        <dbReference type="Proteomes" id="UP000275267"/>
    </source>
</evidence>
<sequence>MRGGDAGAAAEAGSPRSPDLYDLSDDSDYAAAASDHTAMRTDLVDRGSDATARIDVVYEKERVTIHPTQYGSGRISGKLRLFLQQGSLFLMDAINRQATDRSAGKSSKRARNWKNWVKTESVSSEVAVAMAAILKTKSTSATHRLPRSAGRTGSPSCEAPPPSQQQPLQAGLQLPIKGRDANQGPAAALLQLGEGRGVIQGPTAQLCSGEAGAALVADPESGRRCGAI</sequence>
<feature type="region of interest" description="Disordered" evidence="1">
    <location>
        <begin position="1"/>
        <end position="25"/>
    </location>
</feature>
<keyword evidence="3" id="KW-1185">Reference proteome</keyword>
<dbReference type="STRING" id="4540.A0A3L6RPT7"/>
<dbReference type="OrthoDB" id="10264062at2759"/>
<feature type="region of interest" description="Disordered" evidence="1">
    <location>
        <begin position="139"/>
        <end position="168"/>
    </location>
</feature>
<comment type="caution">
    <text evidence="2">The sequence shown here is derived from an EMBL/GenBank/DDBJ whole genome shotgun (WGS) entry which is preliminary data.</text>
</comment>
<name>A0A3L6RPT7_PANMI</name>
<organism evidence="2 3">
    <name type="scientific">Panicum miliaceum</name>
    <name type="common">Proso millet</name>
    <name type="synonym">Broomcorn millet</name>
    <dbReference type="NCBI Taxonomy" id="4540"/>
    <lineage>
        <taxon>Eukaryota</taxon>
        <taxon>Viridiplantae</taxon>
        <taxon>Streptophyta</taxon>
        <taxon>Embryophyta</taxon>
        <taxon>Tracheophyta</taxon>
        <taxon>Spermatophyta</taxon>
        <taxon>Magnoliopsida</taxon>
        <taxon>Liliopsida</taxon>
        <taxon>Poales</taxon>
        <taxon>Poaceae</taxon>
        <taxon>PACMAD clade</taxon>
        <taxon>Panicoideae</taxon>
        <taxon>Panicodae</taxon>
        <taxon>Paniceae</taxon>
        <taxon>Panicinae</taxon>
        <taxon>Panicum</taxon>
        <taxon>Panicum sect. Panicum</taxon>
    </lineage>
</organism>
<gene>
    <name evidence="2" type="ORF">C2845_PM11G28450</name>
</gene>
<proteinExistence type="predicted"/>
<dbReference type="Proteomes" id="UP000275267">
    <property type="component" value="Unassembled WGS sequence"/>
</dbReference>
<protein>
    <submittedName>
        <fullName evidence="2">Uncharacterized protein</fullName>
    </submittedName>
</protein>